<reference evidence="9 10" key="1">
    <citation type="submission" date="2018-11" db="EMBL/GenBank/DDBJ databases">
        <title>Draft genome sequence of Ferruginibacter sp. BO-59.</title>
        <authorList>
            <person name="Im W.T."/>
        </authorList>
    </citation>
    <scope>NUCLEOTIDE SEQUENCE [LARGE SCALE GENOMIC DNA]</scope>
    <source>
        <strain evidence="9 10">BO-59</strain>
    </source>
</reference>
<feature type="transmembrane region" description="Helical" evidence="8">
    <location>
        <begin position="304"/>
        <end position="322"/>
    </location>
</feature>
<gene>
    <name evidence="9" type="ORF">EFY79_08890</name>
</gene>
<feature type="transmembrane region" description="Helical" evidence="8">
    <location>
        <begin position="113"/>
        <end position="136"/>
    </location>
</feature>
<feature type="transmembrane region" description="Helical" evidence="8">
    <location>
        <begin position="453"/>
        <end position="477"/>
    </location>
</feature>
<evidence type="ECO:0000256" key="5">
    <source>
        <dbReference type="ARBA" id="ARBA00022989"/>
    </source>
</evidence>
<dbReference type="EMBL" id="RJJR01000005">
    <property type="protein sequence ID" value="RNI37500.1"/>
    <property type="molecule type" value="Genomic_DNA"/>
</dbReference>
<sequence>MTFFWCLVILITILLIYYSVSSGLKISVLFISSIIFISVLSLSVAIFALLFTLLNFYLGILLGKNHKSKRIKERLFWVCIILNICILAFFKYVNPFLEGFNSSLFSDGIYSNAPYNSIMIPMGISYYTFQSLGYLIRIDRGSEKAERSFSSFATYLLFFPKFLSGPVERSNLFLPQLKKPIGFHRSNIELGSRLFLWGLFKKVAIADNLYSAVSNVYRDIHSFNGTSLLIVLIVQSIYIYCDFSGYTDMALGIAKCFGLNLMDNFNRPFLARNVSEFWRRWHISLSSWCNDFIYNPFIVKYRRFGNKAVIFAIFLTFFIVGIWHGANFTFVILGLLQGVAIVYEFRTKRYRLKIASRFSKSTSNTLSRIIVFFFMAFSMVFFFSNSVSDAFYLITHLFQGIHFDRSEFSFIENKPKFSLAIFFFIVILIIQIFNEKGKNLQSKFLNLPIFTRWAGYIICIALIFLMYSGVVNVFYYMRF</sequence>
<comment type="caution">
    <text evidence="9">The sequence shown here is derived from an EMBL/GenBank/DDBJ whole genome shotgun (WGS) entry which is preliminary data.</text>
</comment>
<keyword evidence="7" id="KW-0808">Transferase</keyword>
<evidence type="ECO:0000313" key="10">
    <source>
        <dbReference type="Proteomes" id="UP000267223"/>
    </source>
</evidence>
<evidence type="ECO:0000313" key="9">
    <source>
        <dbReference type="EMBL" id="RNI37500.1"/>
    </source>
</evidence>
<dbReference type="Pfam" id="PF03062">
    <property type="entry name" value="MBOAT"/>
    <property type="match status" value="1"/>
</dbReference>
<keyword evidence="6 7" id="KW-0472">Membrane</keyword>
<evidence type="ECO:0000256" key="6">
    <source>
        <dbReference type="ARBA" id="ARBA00023136"/>
    </source>
</evidence>
<dbReference type="GO" id="GO:0042121">
    <property type="term" value="P:alginic acid biosynthetic process"/>
    <property type="evidence" value="ECO:0007669"/>
    <property type="project" value="InterPro"/>
</dbReference>
<evidence type="ECO:0000256" key="4">
    <source>
        <dbReference type="ARBA" id="ARBA00022692"/>
    </source>
</evidence>
<dbReference type="GO" id="GO:0016746">
    <property type="term" value="F:acyltransferase activity"/>
    <property type="evidence" value="ECO:0007669"/>
    <property type="project" value="UniProtKB-KW"/>
</dbReference>
<dbReference type="PIRSF" id="PIRSF016636">
    <property type="entry name" value="AlgI_DltB"/>
    <property type="match status" value="1"/>
</dbReference>
<name>A0A3M9NI91_9BACT</name>
<evidence type="ECO:0000256" key="1">
    <source>
        <dbReference type="ARBA" id="ARBA00004651"/>
    </source>
</evidence>
<keyword evidence="5 8" id="KW-1133">Transmembrane helix</keyword>
<dbReference type="InterPro" id="IPR051085">
    <property type="entry name" value="MB_O-acyltransferase"/>
</dbReference>
<comment type="subcellular location">
    <subcellularLocation>
        <location evidence="1">Cell membrane</location>
        <topology evidence="1">Multi-pass membrane protein</topology>
    </subcellularLocation>
</comment>
<dbReference type="InterPro" id="IPR028362">
    <property type="entry name" value="AlgI"/>
</dbReference>
<evidence type="ECO:0000256" key="3">
    <source>
        <dbReference type="ARBA" id="ARBA00022475"/>
    </source>
</evidence>
<evidence type="ECO:0000256" key="7">
    <source>
        <dbReference type="PIRNR" id="PIRNR016636"/>
    </source>
</evidence>
<dbReference type="InterPro" id="IPR004299">
    <property type="entry name" value="MBOAT_fam"/>
</dbReference>
<dbReference type="InterPro" id="IPR024194">
    <property type="entry name" value="Ac/AlaTfrase_AlgI/DltB"/>
</dbReference>
<dbReference type="PANTHER" id="PTHR13285">
    <property type="entry name" value="ACYLTRANSFERASE"/>
    <property type="match status" value="1"/>
</dbReference>
<feature type="transmembrane region" description="Helical" evidence="8">
    <location>
        <begin position="31"/>
        <end position="63"/>
    </location>
</feature>
<proteinExistence type="inferred from homology"/>
<keyword evidence="4 8" id="KW-0812">Transmembrane</keyword>
<dbReference type="PIRSF" id="PIRSF500217">
    <property type="entry name" value="AlgI"/>
    <property type="match status" value="1"/>
</dbReference>
<keyword evidence="3 7" id="KW-1003">Cell membrane</keyword>
<keyword evidence="7" id="KW-0012">Acyltransferase</keyword>
<dbReference type="GO" id="GO:0005886">
    <property type="term" value="C:plasma membrane"/>
    <property type="evidence" value="ECO:0007669"/>
    <property type="project" value="UniProtKB-SubCell"/>
</dbReference>
<evidence type="ECO:0000256" key="2">
    <source>
        <dbReference type="ARBA" id="ARBA00010323"/>
    </source>
</evidence>
<dbReference type="AlphaFoldDB" id="A0A3M9NI91"/>
<keyword evidence="10" id="KW-1185">Reference proteome</keyword>
<organism evidence="9 10">
    <name type="scientific">Hanamia caeni</name>
    <dbReference type="NCBI Taxonomy" id="2294116"/>
    <lineage>
        <taxon>Bacteria</taxon>
        <taxon>Pseudomonadati</taxon>
        <taxon>Bacteroidota</taxon>
        <taxon>Chitinophagia</taxon>
        <taxon>Chitinophagales</taxon>
        <taxon>Chitinophagaceae</taxon>
        <taxon>Hanamia</taxon>
    </lineage>
</organism>
<feature type="transmembrane region" description="Helical" evidence="8">
    <location>
        <begin position="366"/>
        <end position="384"/>
    </location>
</feature>
<evidence type="ECO:0000256" key="8">
    <source>
        <dbReference type="SAM" id="Phobius"/>
    </source>
</evidence>
<dbReference type="PANTHER" id="PTHR13285:SF18">
    <property type="entry name" value="PROTEIN-CYSTEINE N-PALMITOYLTRANSFERASE RASP"/>
    <property type="match status" value="1"/>
</dbReference>
<dbReference type="Proteomes" id="UP000267223">
    <property type="component" value="Unassembled WGS sequence"/>
</dbReference>
<protein>
    <submittedName>
        <fullName evidence="9">MBOAT family protein</fullName>
    </submittedName>
</protein>
<feature type="transmembrane region" description="Helical" evidence="8">
    <location>
        <begin position="75"/>
        <end position="93"/>
    </location>
</feature>
<accession>A0A3M9NI91</accession>
<feature type="transmembrane region" description="Helical" evidence="8">
    <location>
        <begin position="417"/>
        <end position="433"/>
    </location>
</feature>
<comment type="similarity">
    <text evidence="2 7">Belongs to the membrane-bound acyltransferase family.</text>
</comment>
<feature type="transmembrane region" description="Helical" evidence="8">
    <location>
        <begin position="328"/>
        <end position="345"/>
    </location>
</feature>